<keyword evidence="3 9" id="KW-0812">Transmembrane</keyword>
<dbReference type="Proteomes" id="UP000002605">
    <property type="component" value="Chromosome 6"/>
</dbReference>
<evidence type="ECO:0000256" key="6">
    <source>
        <dbReference type="ARBA" id="ARBA00023136"/>
    </source>
</evidence>
<dbReference type="KEGG" id="cdu:CD36_64780"/>
<feature type="region of interest" description="Disordered" evidence="8">
    <location>
        <begin position="1"/>
        <end position="21"/>
    </location>
</feature>
<dbReference type="GO" id="GO:0005769">
    <property type="term" value="C:early endosome"/>
    <property type="evidence" value="ECO:0007669"/>
    <property type="project" value="TreeGrafter"/>
</dbReference>
<evidence type="ECO:0000256" key="1">
    <source>
        <dbReference type="ARBA" id="ARBA00004141"/>
    </source>
</evidence>
<feature type="transmembrane region" description="Helical" evidence="9">
    <location>
        <begin position="85"/>
        <end position="105"/>
    </location>
</feature>
<dbReference type="SUPFAM" id="SSF81340">
    <property type="entry name" value="Clc chloride channel"/>
    <property type="match status" value="1"/>
</dbReference>
<accession>B9WJB4</accession>
<keyword evidence="5" id="KW-0406">Ion transport</keyword>
<dbReference type="VEuPathDB" id="FungiDB:CD36_64780"/>
<dbReference type="AlphaFoldDB" id="B9WJB4"/>
<organism evidence="11 12">
    <name type="scientific">Candida dubliniensis (strain CD36 / ATCC MYA-646 / CBS 7987 / NCPF 3949 / NRRL Y-17841)</name>
    <name type="common">Yeast</name>
    <dbReference type="NCBI Taxonomy" id="573826"/>
    <lineage>
        <taxon>Eukaryota</taxon>
        <taxon>Fungi</taxon>
        <taxon>Dikarya</taxon>
        <taxon>Ascomycota</taxon>
        <taxon>Saccharomycotina</taxon>
        <taxon>Pichiomycetes</taxon>
        <taxon>Debaryomycetaceae</taxon>
        <taxon>Candida/Lodderomyces clade</taxon>
        <taxon>Candida</taxon>
    </lineage>
</organism>
<reference evidence="11 12" key="1">
    <citation type="journal article" date="2009" name="Genome Res.">
        <title>Comparative genomics of the fungal pathogens Candida dubliniensis and Candida albicans.</title>
        <authorList>
            <person name="Jackson A.P."/>
            <person name="Gamble J.A."/>
            <person name="Yeomans T."/>
            <person name="Moran G.P."/>
            <person name="Saunders D."/>
            <person name="Harris D."/>
            <person name="Aslett M."/>
            <person name="Barrell J.F."/>
            <person name="Butler G."/>
            <person name="Citiulo F."/>
            <person name="Coleman D.C."/>
            <person name="de Groot P.W.J."/>
            <person name="Goodwin T.J."/>
            <person name="Quail M.A."/>
            <person name="McQuillan J."/>
            <person name="Munro C.A."/>
            <person name="Pain A."/>
            <person name="Poulter R.T."/>
            <person name="Rajandream M.A."/>
            <person name="Renauld H."/>
            <person name="Spiering M.J."/>
            <person name="Tivey A."/>
            <person name="Gow N.A.R."/>
            <person name="Barrell B."/>
            <person name="Sullivan D.J."/>
            <person name="Berriman M."/>
        </authorList>
    </citation>
    <scope>NUCLEOTIDE SEQUENCE [LARGE SCALE GENOMIC DNA]</scope>
    <source>
        <strain evidence="12">CD36 / ATCC MYA-646 / CBS 7987 / NCPF 3949 / NRRL Y-17841</strain>
    </source>
</reference>
<keyword evidence="12" id="KW-1185">Reference proteome</keyword>
<dbReference type="PRINTS" id="PR00762">
    <property type="entry name" value="CLCHANNEL"/>
</dbReference>
<dbReference type="RefSeq" id="XP_002421176.1">
    <property type="nucleotide sequence ID" value="XM_002421131.1"/>
</dbReference>
<dbReference type="InterPro" id="IPR001807">
    <property type="entry name" value="ClC"/>
</dbReference>
<dbReference type="Pfam" id="PF00654">
    <property type="entry name" value="Voltage_CLC"/>
    <property type="match status" value="1"/>
</dbReference>
<dbReference type="FunFam" id="1.10.3080.10:FF:000024">
    <property type="entry name" value="Voltage-gated chloride channel, putative"/>
    <property type="match status" value="1"/>
</dbReference>
<dbReference type="Gene3D" id="1.10.3080.10">
    <property type="entry name" value="Clc chloride channel"/>
    <property type="match status" value="1"/>
</dbReference>
<keyword evidence="4 9" id="KW-1133">Transmembrane helix</keyword>
<gene>
    <name evidence="10" type="ordered locus">Cd36_64780</name>
    <name evidence="11" type="ORF">CD36_64780</name>
</gene>
<protein>
    <submittedName>
        <fullName evidence="11">Voltage-gated chloride channel, putative</fullName>
    </submittedName>
</protein>
<evidence type="ECO:0000313" key="10">
    <source>
        <dbReference type="CGD" id="CAL0000167510"/>
    </source>
</evidence>
<sequence>MNGLDRGTSTTSSSSSPSHSITYSTDEIPILTYTNNNNKNNNLHNQEIHKPLDHCQYEENTFIDWCKESILISRNPLIYQNNNKWIILILSAILLGYLTSAIDLIQVSLNDFKKGICFSSKDSWTLLNPYMTCPMDDWYNWNQIFFSKNINNPLIKFIINFPIYLILAIGFSLIAGYLTLTYNRSSSSYNNNYMIRQSGIPEIKLIISGFNLKIDQYLGFKTLILKSIALIFVVSSGLWLGKEGPLVHISCCVFNIIYEIITKHYSNNQNEAIRRELLTAATATGISVAFNSPIGGVLFVLESMPSYFIPTKIMWNSFVSATVATIILTGFKIFTDGRNFNEQVLFQVNFGNFSWLFIEIIPFITLGILGGIYGHYFIKFNTKFSKLQFRNLIRHRLCNFLQIDYKYGSILEILLIVIITTIINFPFEISKLPLNALLNLLFKSCTKDNDNSTTTTTTSKDFICQDSNVRALFKLLYIMIEGFWLTCYTFGLDLPGGILMPSLVMGAMTGRFLGIITQSIQSKFNWESLATCTADSCVVSPSSYAVIGAASFMTGITKLTMSVVVIMFEMTGAVTYVLPIMGGVMTSKFVSDWLTPNNIYDTWLENNFNKQKPSDESDITTINNQLINQGKGTGLISFQNLTSTIKSKLPNINIASSMIPLLEVKCLCLIPNQEQENFTLNSLNSFINNDSHEGYPMIINYNNPIIVGYIPKSQLLNQLFLSLSNRSIDPNSPISFQITHNQSSIDIPELIQQQLLLLLSQRKQGVQINVQPIQSTLIINEKTPMLLIIEMFEKLHLNNLIIVNSENETLMKGFIDRFILNDLIIDKFEKLVDKLNDYQIIQQFDIEENIGRVEMTEFDYNDNDNDDDDDEVTRIDRKSIELIT</sequence>
<feature type="transmembrane region" description="Helical" evidence="9">
    <location>
        <begin position="407"/>
        <end position="427"/>
    </location>
</feature>
<keyword evidence="2" id="KW-0813">Transport</keyword>
<feature type="transmembrane region" description="Helical" evidence="9">
    <location>
        <begin position="559"/>
        <end position="578"/>
    </location>
</feature>
<dbReference type="OrthoDB" id="44789at2759"/>
<dbReference type="EMBL" id="FM992693">
    <property type="protein sequence ID" value="CAX41337.1"/>
    <property type="molecule type" value="Genomic_DNA"/>
</dbReference>
<feature type="transmembrane region" description="Helical" evidence="9">
    <location>
        <begin position="223"/>
        <end position="240"/>
    </location>
</feature>
<evidence type="ECO:0000256" key="2">
    <source>
        <dbReference type="ARBA" id="ARBA00022448"/>
    </source>
</evidence>
<comment type="subcellular location">
    <subcellularLocation>
        <location evidence="1">Membrane</location>
        <topology evidence="1">Multi-pass membrane protein</topology>
    </subcellularLocation>
</comment>
<name>B9WJB4_CANDC</name>
<feature type="compositionally biased region" description="Low complexity" evidence="8">
    <location>
        <begin position="8"/>
        <end position="21"/>
    </location>
</feature>
<dbReference type="PANTHER" id="PTHR45711:SF6">
    <property type="entry name" value="CHLORIDE CHANNEL PROTEIN"/>
    <property type="match status" value="1"/>
</dbReference>
<dbReference type="GO" id="GO:0005247">
    <property type="term" value="F:voltage-gated chloride channel activity"/>
    <property type="evidence" value="ECO:0007669"/>
    <property type="project" value="TreeGrafter"/>
</dbReference>
<dbReference type="CDD" id="cd03684">
    <property type="entry name" value="ClC_3_like"/>
    <property type="match status" value="1"/>
</dbReference>
<keyword evidence="7" id="KW-0868">Chloride</keyword>
<evidence type="ECO:0000256" key="3">
    <source>
        <dbReference type="ARBA" id="ARBA00022692"/>
    </source>
</evidence>
<dbReference type="InterPro" id="IPR014743">
    <property type="entry name" value="Cl-channel_core"/>
</dbReference>
<keyword evidence="6 9" id="KW-0472">Membrane</keyword>
<evidence type="ECO:0000256" key="7">
    <source>
        <dbReference type="ARBA" id="ARBA00023214"/>
    </source>
</evidence>
<evidence type="ECO:0000256" key="4">
    <source>
        <dbReference type="ARBA" id="ARBA00022989"/>
    </source>
</evidence>
<dbReference type="PANTHER" id="PTHR45711">
    <property type="entry name" value="CHLORIDE CHANNEL PROTEIN"/>
    <property type="match status" value="1"/>
</dbReference>
<evidence type="ECO:0000313" key="12">
    <source>
        <dbReference type="Proteomes" id="UP000002605"/>
    </source>
</evidence>
<feature type="transmembrane region" description="Helical" evidence="9">
    <location>
        <begin position="313"/>
        <end position="334"/>
    </location>
</feature>
<proteinExistence type="predicted"/>
<evidence type="ECO:0000256" key="9">
    <source>
        <dbReference type="SAM" id="Phobius"/>
    </source>
</evidence>
<evidence type="ECO:0000256" key="8">
    <source>
        <dbReference type="SAM" id="MobiDB-lite"/>
    </source>
</evidence>
<dbReference type="CGD" id="CAL0000167510">
    <property type="gene designation" value="Cd36_64780"/>
</dbReference>
<dbReference type="GO" id="GO:0005794">
    <property type="term" value="C:Golgi apparatus"/>
    <property type="evidence" value="ECO:0007669"/>
    <property type="project" value="TreeGrafter"/>
</dbReference>
<feature type="transmembrane region" description="Helical" evidence="9">
    <location>
        <begin position="277"/>
        <end position="301"/>
    </location>
</feature>
<feature type="transmembrane region" description="Helical" evidence="9">
    <location>
        <begin position="355"/>
        <end position="378"/>
    </location>
</feature>
<dbReference type="GeneID" id="8048630"/>
<dbReference type="eggNOG" id="KOG0475">
    <property type="taxonomic scope" value="Eukaryota"/>
</dbReference>
<dbReference type="HOGENOM" id="CLU_003181_2_2_1"/>
<evidence type="ECO:0000313" key="11">
    <source>
        <dbReference type="EMBL" id="CAX41337.1"/>
    </source>
</evidence>
<dbReference type="GO" id="GO:0005886">
    <property type="term" value="C:plasma membrane"/>
    <property type="evidence" value="ECO:0007669"/>
    <property type="project" value="TreeGrafter"/>
</dbReference>
<evidence type="ECO:0000256" key="5">
    <source>
        <dbReference type="ARBA" id="ARBA00023065"/>
    </source>
</evidence>
<feature type="transmembrane region" description="Helical" evidence="9">
    <location>
        <begin position="157"/>
        <end position="180"/>
    </location>
</feature>